<dbReference type="EMBL" id="AMGO01000068">
    <property type="protein sequence ID" value="EKE43155.1"/>
    <property type="molecule type" value="Genomic_DNA"/>
</dbReference>
<dbReference type="PROSITE" id="PS51123">
    <property type="entry name" value="OMPA_2"/>
    <property type="match status" value="1"/>
</dbReference>
<proteinExistence type="predicted"/>
<evidence type="ECO:0000259" key="6">
    <source>
        <dbReference type="PROSITE" id="PS51123"/>
    </source>
</evidence>
<dbReference type="PANTHER" id="PTHR30329:SF21">
    <property type="entry name" value="LIPOPROTEIN YIAD-RELATED"/>
    <property type="match status" value="1"/>
</dbReference>
<dbReference type="eggNOG" id="COG2885">
    <property type="taxonomic scope" value="Bacteria"/>
</dbReference>
<dbReference type="InterPro" id="IPR006665">
    <property type="entry name" value="OmpA-like"/>
</dbReference>
<dbReference type="Gene3D" id="3.30.1330.60">
    <property type="entry name" value="OmpA-like domain"/>
    <property type="match status" value="1"/>
</dbReference>
<dbReference type="SUPFAM" id="SSF103088">
    <property type="entry name" value="OmpA-like"/>
    <property type="match status" value="1"/>
</dbReference>
<dbReference type="CDD" id="cd07185">
    <property type="entry name" value="OmpA_C-like"/>
    <property type="match status" value="1"/>
</dbReference>
<protein>
    <submittedName>
        <fullName evidence="7">Peptidoglycan-associated protein</fullName>
    </submittedName>
</protein>
<evidence type="ECO:0000256" key="1">
    <source>
        <dbReference type="ARBA" id="ARBA00004442"/>
    </source>
</evidence>
<evidence type="ECO:0000256" key="4">
    <source>
        <dbReference type="PROSITE-ProRule" id="PRU00473"/>
    </source>
</evidence>
<dbReference type="RefSeq" id="WP_007427898.1">
    <property type="nucleotide sequence ID" value="NZ_AMGO01000068.1"/>
</dbReference>
<keyword evidence="3" id="KW-0998">Cell outer membrane</keyword>
<evidence type="ECO:0000313" key="8">
    <source>
        <dbReference type="Proteomes" id="UP000006765"/>
    </source>
</evidence>
<evidence type="ECO:0000256" key="2">
    <source>
        <dbReference type="ARBA" id="ARBA00023136"/>
    </source>
</evidence>
<reference evidence="7 8" key="1">
    <citation type="journal article" date="2012" name="J. Bacteriol.">
        <title>Draft Genome Sequence of Oceaniovalibus guishaninsula JLT2003T.</title>
        <authorList>
            <person name="Tang K."/>
            <person name="Liu K."/>
            <person name="Jiao N."/>
        </authorList>
    </citation>
    <scope>NUCLEOTIDE SEQUENCE [LARGE SCALE GENOMIC DNA]</scope>
    <source>
        <strain evidence="7 8">JLT2003</strain>
    </source>
</reference>
<evidence type="ECO:0000256" key="5">
    <source>
        <dbReference type="SAM" id="SignalP"/>
    </source>
</evidence>
<keyword evidence="5" id="KW-0732">Signal</keyword>
<dbReference type="Pfam" id="PF00691">
    <property type="entry name" value="OmpA"/>
    <property type="match status" value="1"/>
</dbReference>
<sequence length="139" mass="14685">MRELSLVRAVGVVGLLTLATTSGMAQDAEAPDSLKIYFQTGSDRVSSDGVAVLDSAARLYREGTPIVMIVAGVADTVGSPVNNLALSIRRARAVADGLAARGIPAERLQVLGRGNSELEVPTDDGVPERENRVVEITWR</sequence>
<evidence type="ECO:0000313" key="7">
    <source>
        <dbReference type="EMBL" id="EKE43155.1"/>
    </source>
</evidence>
<dbReference type="OrthoDB" id="7866449at2"/>
<dbReference type="Proteomes" id="UP000006765">
    <property type="component" value="Unassembled WGS sequence"/>
</dbReference>
<dbReference type="InterPro" id="IPR036737">
    <property type="entry name" value="OmpA-like_sf"/>
</dbReference>
<evidence type="ECO:0000256" key="3">
    <source>
        <dbReference type="ARBA" id="ARBA00023237"/>
    </source>
</evidence>
<gene>
    <name evidence="7" type="ORF">OCGS_2746</name>
</gene>
<keyword evidence="2 4" id="KW-0472">Membrane</keyword>
<organism evidence="7 8">
    <name type="scientific">Oceaniovalibus guishaninsula JLT2003</name>
    <dbReference type="NCBI Taxonomy" id="1231392"/>
    <lineage>
        <taxon>Bacteria</taxon>
        <taxon>Pseudomonadati</taxon>
        <taxon>Pseudomonadota</taxon>
        <taxon>Alphaproteobacteria</taxon>
        <taxon>Rhodobacterales</taxon>
        <taxon>Roseobacteraceae</taxon>
        <taxon>Oceaniovalibus</taxon>
    </lineage>
</organism>
<dbReference type="InterPro" id="IPR050330">
    <property type="entry name" value="Bact_OuterMem_StrucFunc"/>
</dbReference>
<comment type="subcellular location">
    <subcellularLocation>
        <location evidence="1">Cell outer membrane</location>
    </subcellularLocation>
</comment>
<comment type="caution">
    <text evidence="7">The sequence shown here is derived from an EMBL/GenBank/DDBJ whole genome shotgun (WGS) entry which is preliminary data.</text>
</comment>
<name>K2I2T6_9RHOB</name>
<dbReference type="InterPro" id="IPR006664">
    <property type="entry name" value="OMP_bac"/>
</dbReference>
<dbReference type="PATRIC" id="fig|1231392.3.peg.2763"/>
<dbReference type="PRINTS" id="PR01021">
    <property type="entry name" value="OMPADOMAIN"/>
</dbReference>
<feature type="signal peptide" evidence="5">
    <location>
        <begin position="1"/>
        <end position="25"/>
    </location>
</feature>
<dbReference type="PANTHER" id="PTHR30329">
    <property type="entry name" value="STATOR ELEMENT OF FLAGELLAR MOTOR COMPLEX"/>
    <property type="match status" value="1"/>
</dbReference>
<keyword evidence="8" id="KW-1185">Reference proteome</keyword>
<feature type="chain" id="PRO_5003858727" evidence="5">
    <location>
        <begin position="26"/>
        <end position="139"/>
    </location>
</feature>
<dbReference type="STRING" id="1231392.OCGS_2746"/>
<dbReference type="GO" id="GO:0009279">
    <property type="term" value="C:cell outer membrane"/>
    <property type="evidence" value="ECO:0007669"/>
    <property type="project" value="UniProtKB-SubCell"/>
</dbReference>
<accession>K2I2T6</accession>
<feature type="domain" description="OmpA-like" evidence="6">
    <location>
        <begin position="26"/>
        <end position="139"/>
    </location>
</feature>
<dbReference type="AlphaFoldDB" id="K2I2T6"/>